<keyword evidence="1" id="KW-1133">Transmembrane helix</keyword>
<name>A0ABV1W9V3_9ACTN</name>
<comment type="caution">
    <text evidence="2">The sequence shown here is derived from an EMBL/GenBank/DDBJ whole genome shotgun (WGS) entry which is preliminary data.</text>
</comment>
<feature type="transmembrane region" description="Helical" evidence="1">
    <location>
        <begin position="12"/>
        <end position="32"/>
    </location>
</feature>
<reference evidence="2 3" key="1">
    <citation type="submission" date="2024-06" db="EMBL/GenBank/DDBJ databases">
        <title>The Natural Products Discovery Center: Release of the First 8490 Sequenced Strains for Exploring Actinobacteria Biosynthetic Diversity.</title>
        <authorList>
            <person name="Kalkreuter E."/>
            <person name="Kautsar S.A."/>
            <person name="Yang D."/>
            <person name="Bader C.D."/>
            <person name="Teijaro C.N."/>
            <person name="Fluegel L."/>
            <person name="Davis C.M."/>
            <person name="Simpson J.R."/>
            <person name="Lauterbach L."/>
            <person name="Steele A.D."/>
            <person name="Gui C."/>
            <person name="Meng S."/>
            <person name="Li G."/>
            <person name="Viehrig K."/>
            <person name="Ye F."/>
            <person name="Su P."/>
            <person name="Kiefer A.F."/>
            <person name="Nichols A."/>
            <person name="Cepeda A.J."/>
            <person name="Yan W."/>
            <person name="Fan B."/>
            <person name="Jiang Y."/>
            <person name="Adhikari A."/>
            <person name="Zheng C.-J."/>
            <person name="Schuster L."/>
            <person name="Cowan T.M."/>
            <person name="Smanski M.J."/>
            <person name="Chevrette M.G."/>
            <person name="De Carvalho L.P.S."/>
            <person name="Shen B."/>
        </authorList>
    </citation>
    <scope>NUCLEOTIDE SEQUENCE [LARGE SCALE GENOMIC DNA]</scope>
    <source>
        <strain evidence="2 3">NPDC000634</strain>
    </source>
</reference>
<evidence type="ECO:0000256" key="1">
    <source>
        <dbReference type="SAM" id="Phobius"/>
    </source>
</evidence>
<protein>
    <submittedName>
        <fullName evidence="2">Uncharacterized protein</fullName>
    </submittedName>
</protein>
<accession>A0ABV1W9V3</accession>
<organism evidence="2 3">
    <name type="scientific">Streptomyces carpinensis</name>
    <dbReference type="NCBI Taxonomy" id="66369"/>
    <lineage>
        <taxon>Bacteria</taxon>
        <taxon>Bacillati</taxon>
        <taxon>Actinomycetota</taxon>
        <taxon>Actinomycetes</taxon>
        <taxon>Kitasatosporales</taxon>
        <taxon>Streptomycetaceae</taxon>
        <taxon>Streptomyces</taxon>
    </lineage>
</organism>
<dbReference type="Proteomes" id="UP001458415">
    <property type="component" value="Unassembled WGS sequence"/>
</dbReference>
<dbReference type="EMBL" id="JBEPCU010000653">
    <property type="protein sequence ID" value="MER6980931.1"/>
    <property type="molecule type" value="Genomic_DNA"/>
</dbReference>
<evidence type="ECO:0000313" key="2">
    <source>
        <dbReference type="EMBL" id="MER6980931.1"/>
    </source>
</evidence>
<sequence>MHLFAKLGDGGTAALAFGIAAGTVALAPLPLAGSPDTGEFSR</sequence>
<dbReference type="RefSeq" id="WP_279634623.1">
    <property type="nucleotide sequence ID" value="NZ_MUBM01000007.1"/>
</dbReference>
<keyword evidence="1" id="KW-0812">Transmembrane</keyword>
<evidence type="ECO:0000313" key="3">
    <source>
        <dbReference type="Proteomes" id="UP001458415"/>
    </source>
</evidence>
<gene>
    <name evidence="2" type="ORF">ABT317_29160</name>
</gene>
<proteinExistence type="predicted"/>
<keyword evidence="1" id="KW-0472">Membrane</keyword>
<keyword evidence="3" id="KW-1185">Reference proteome</keyword>